<evidence type="ECO:0000313" key="3">
    <source>
        <dbReference type="Proteomes" id="UP000037460"/>
    </source>
</evidence>
<comment type="caution">
    <text evidence="2">The sequence shown here is derived from an EMBL/GenBank/DDBJ whole genome shotgun (WGS) entry which is preliminary data.</text>
</comment>
<accession>A0A0M0LPM2</accession>
<reference evidence="3" key="1">
    <citation type="journal article" date="2015" name="PLoS Genet.">
        <title>Genome Sequence and Transcriptome Analyses of Chrysochromulina tobin: Metabolic Tools for Enhanced Algal Fitness in the Prominent Order Prymnesiales (Haptophyceae).</title>
        <authorList>
            <person name="Hovde B.T."/>
            <person name="Deodato C.R."/>
            <person name="Hunsperger H.M."/>
            <person name="Ryken S.A."/>
            <person name="Yost W."/>
            <person name="Jha R.K."/>
            <person name="Patterson J."/>
            <person name="Monnat R.J. Jr."/>
            <person name="Barlow S.B."/>
            <person name="Starkenburg S.R."/>
            <person name="Cattolico R.A."/>
        </authorList>
    </citation>
    <scope>NUCLEOTIDE SEQUENCE</scope>
    <source>
        <strain evidence="3">CCMP291</strain>
    </source>
</reference>
<evidence type="ECO:0000256" key="1">
    <source>
        <dbReference type="SAM" id="MobiDB-lite"/>
    </source>
</evidence>
<proteinExistence type="predicted"/>
<keyword evidence="3" id="KW-1185">Reference proteome</keyword>
<organism evidence="2 3">
    <name type="scientific">Chrysochromulina tobinii</name>
    <dbReference type="NCBI Taxonomy" id="1460289"/>
    <lineage>
        <taxon>Eukaryota</taxon>
        <taxon>Haptista</taxon>
        <taxon>Haptophyta</taxon>
        <taxon>Prymnesiophyceae</taxon>
        <taxon>Prymnesiales</taxon>
        <taxon>Chrysochromulinaceae</taxon>
        <taxon>Chrysochromulina</taxon>
    </lineage>
</organism>
<protein>
    <submittedName>
        <fullName evidence="2">Uncharacterized protein</fullName>
    </submittedName>
</protein>
<evidence type="ECO:0000313" key="2">
    <source>
        <dbReference type="EMBL" id="KOO53010.1"/>
    </source>
</evidence>
<feature type="region of interest" description="Disordered" evidence="1">
    <location>
        <begin position="166"/>
        <end position="218"/>
    </location>
</feature>
<sequence length="218" mass="23644">MAVAPAHLSVQEKRKFMAAVLAETQREMSVAVDLLGIATRSAVPYPSTWTGKAISMTGPIPQDMHLVPSGTTVMMSAQPDFMAMDGGHEILGLSGKPYAGYTKPHESIFLAKQPPVPPVKKVRQRTDEEVELWKAQFNEWTLQKNSYNPDIAAATRTNVRKAASLMAPPLDKPSDPARTSENVRAALSDSSVTGMCPPKAKEKIGPGTYFPSSMQSFD</sequence>
<dbReference type="EMBL" id="JWZX01000421">
    <property type="protein sequence ID" value="KOO53010.1"/>
    <property type="molecule type" value="Genomic_DNA"/>
</dbReference>
<feature type="compositionally biased region" description="Polar residues" evidence="1">
    <location>
        <begin position="177"/>
        <end position="193"/>
    </location>
</feature>
<dbReference type="AlphaFoldDB" id="A0A0M0LPM2"/>
<dbReference type="Proteomes" id="UP000037460">
    <property type="component" value="Unassembled WGS sequence"/>
</dbReference>
<gene>
    <name evidence="2" type="ORF">Ctob_013882</name>
</gene>
<name>A0A0M0LPM2_9EUKA</name>